<dbReference type="Ensembl" id="ENSMAMT00000004068.2">
    <property type="protein sequence ID" value="ENSMAMP00000003976.1"/>
    <property type="gene ID" value="ENSMAMG00000002711.2"/>
</dbReference>
<feature type="compositionally biased region" description="Polar residues" evidence="1">
    <location>
        <begin position="685"/>
        <end position="698"/>
    </location>
</feature>
<reference evidence="3" key="2">
    <citation type="submission" date="2025-09" db="UniProtKB">
        <authorList>
            <consortium name="Ensembl"/>
        </authorList>
    </citation>
    <scope>IDENTIFICATION</scope>
</reference>
<dbReference type="RefSeq" id="XP_026171690.1">
    <property type="nucleotide sequence ID" value="XM_026315905.1"/>
</dbReference>
<sequence>MSCVEKRHMSHRVGSMLHHRFPNGFSDLLMDETDREVSTLTDRAFRSLCVGDDAVYNDDLLYGYSPFSCHKPLAGEPLKKIHHKESKKHGQNKNDKNVQPWKQQHKKNISQMSSFLKALSATEESCEGMFIKNGGMTDANGESWDKSALRSIQRELSEFSSGYHTNLTDGHSNKASKDIALPLGKSSKVKNGKSTVKLRKLNIKNFFLHSEFSPFQTWRDFNRFPFAQEETVTSFIPIDNIPKWYDLPFYKELTEAHRKQTLHTEKAQSCQKAAVEPPPPTAPKPILPPPPSKVLPKPSATPVEKSCSLDGGDGSAAPWRYNRSRAKSALPANQPGIPNQDNHSKTVDESLSLVKKETRSVEVKAVDEASSVASTPFSICQLMTPLIPSRQPTEISEIFQEVLSPSALDLPLRPHSEVKVINEPAVKREGYKSLASSILFNLKDNRKRVKSRYSPHKFKMLDLPEDGAQSPQSDHLKNSQVGSEDTASGFSTPAILGDGQTVCTPILESTSTPTLGFTKHDTDRPLSDDYLLSNLLQTKRESACSNGEENPISPFIHSKKNKSPMPKKQNYPSLNLYKKASPVISDMKYLPVPLSTRVTARIDQPTETNQLSALTLNKELSPKAVLATLHSDSNVNNDRSPITLLQETEGDKLSSNISVEKRPPNIPDKAKWPLKGTKEKDFGEQPSSLSEKDASGQTMSTMDVIRAAREAINAVKTKALSATQSDSINKHISDMEEVNDTEIDEKVAYSKEMFNSKRESSGAENSSVLFQSRNESTGATLAGKNSNAKKEPPPVPKRNFPKSHIQLSLDKPNVDTSYKNDLGNAKLDLPAKENESVSKQGNLKPLFSARQNKYIKYQRYARPDDEQVDEYDEGDLNVNTRPKADEEIISLKEMRDSEHIFNDLHALKELQQARLGDRFLENTKNKLGVINIDEEARAKNDLISKELRNIKKGMLSMRGNTMAKRELFAKKEKEQRKQEAFTKIDSNVIVNKALINDNYDKAKMALEEIISERQKRKNKLTEQDANLTFEETASDESYVAKAQKSKHDAMIEVKENQDGNTSLKEKDLKERLNELRDHNHMRQILSQTEPRLGETHRLGGRIALPGMDKAGNDLNSVISKDKLDNGKPADNPNSESEVNLRHVARQMSEESGEILMNDPEVKMLNAPHVPPRNKKGGNRRDGNATMDTDTLKNAEGEDNFNKYSKYKNGEDCLKEMSKTDLPTIEPVPDQSETTSQTEMWDVVNNENSKSFTATDAGNCVPILASHYPQSKNIVYLSPEFRGDEKEANNLQTDMSPTIEATAENTNVRAQELHKIQQKATLKVDNSNIPDNNVTKNLAAEYEPNKINRMGEETNVDTEALSEISRKIISPLLLVNGISVNQSPPDQASLSSKSSYFSVESALLRNTETESNVYHSLDNLIGEGEEDDYQLQNVSRNTKLDRPEVEYYSLSDHENEPEVVKQPITSLQKYKEVSHNHSNKRENATADQSLTQEENNQTPMSSETFSPTLGIPALFKVKDNTFSNKLKKTVQPWSPKGSLSGSERGEEELQPAKGNPEFLMATEPTSGDTFIPAEIFKPKEILSNQSSPLSLSSNLQNGNPKKPPSGQFLTVPQEKDIFSGVSPSSEGVESLTTSTVDTADEMGMNAGVMVVHKVSKVPSEHGTEIQTGLPKPPAVLPKSEKAVLKAIKLANRRMKKEEVQKSTHKSSQNSSKHRADRSKSDKSDSKCATSSRNNKSSEKKPKEKLEEDGRHQSGKTSNDRSRQLHHERRGHNSENHHYDRTESNKSHQQPHSLVESNNQTKDILPSAVTEREGRSSVRPIRDKPDQRQYSNDRVISNVPVYKAHISKRTTSDRTFQRSQSIDRYLGDNTERRLSAEKLDLTTQHNEKSIQGELQQRGRARDKASRGNPLRRSHSIDAYGTEVRQPSTLSRQSSHTGQLSRQSSIEHTIVTQSFPMTQRKLLQDPDSGQYFFVNMPIQVKTKTFFDPETGSYVQLPVQPPDGAVPQASPMEVLTPPVVVYHSFVPVPLSPMAQTATIQAPLEREEFEQRHQERSRQLHCMEGHPYLEPMCIQHEHMLGEFLGTEELDCLS</sequence>
<dbReference type="PANTHER" id="PTHR33775">
    <property type="entry name" value="CARDIAC-ENRICHED FHL2-INTERACTING PROTEIN-RELATED"/>
    <property type="match status" value="1"/>
</dbReference>
<feature type="compositionally biased region" description="Basic and acidic residues" evidence="1">
    <location>
        <begin position="1808"/>
        <end position="1825"/>
    </location>
</feature>
<dbReference type="OrthoDB" id="8945866at2759"/>
<name>A0A3Q3L361_9TELE</name>
<feature type="region of interest" description="Disordered" evidence="1">
    <location>
        <begin position="1468"/>
        <end position="1506"/>
    </location>
</feature>
<proteinExistence type="predicted"/>
<evidence type="ECO:0000313" key="4">
    <source>
        <dbReference type="Proteomes" id="UP000261640"/>
    </source>
</evidence>
<dbReference type="Proteomes" id="UP000261640">
    <property type="component" value="Unplaced"/>
</dbReference>
<dbReference type="RefSeq" id="XP_026171689.1">
    <property type="nucleotide sequence ID" value="XM_026315904.1"/>
</dbReference>
<dbReference type="InterPro" id="IPR027838">
    <property type="entry name" value="DUF4585"/>
</dbReference>
<dbReference type="Pfam" id="PF15232">
    <property type="entry name" value="DUF4585"/>
    <property type="match status" value="1"/>
</dbReference>
<feature type="region of interest" description="Disordered" evidence="1">
    <location>
        <begin position="329"/>
        <end position="348"/>
    </location>
</feature>
<feature type="compositionally biased region" description="Polar residues" evidence="1">
    <location>
        <begin position="776"/>
        <end position="786"/>
    </location>
</feature>
<feature type="region of interest" description="Disordered" evidence="1">
    <location>
        <begin position="1691"/>
        <end position="1834"/>
    </location>
</feature>
<feature type="compositionally biased region" description="Polar residues" evidence="1">
    <location>
        <begin position="469"/>
        <end position="491"/>
    </location>
</feature>
<feature type="compositionally biased region" description="Polar residues" evidence="1">
    <location>
        <begin position="631"/>
        <end position="646"/>
    </location>
</feature>
<feature type="region of interest" description="Disordered" evidence="1">
    <location>
        <begin position="1163"/>
        <end position="1195"/>
    </location>
</feature>
<reference evidence="3" key="1">
    <citation type="submission" date="2025-08" db="UniProtKB">
        <authorList>
            <consortium name="Ensembl"/>
        </authorList>
    </citation>
    <scope>IDENTIFICATION</scope>
</reference>
<evidence type="ECO:0000256" key="1">
    <source>
        <dbReference type="SAM" id="MobiDB-lite"/>
    </source>
</evidence>
<dbReference type="InParanoid" id="A0A3Q3L361"/>
<dbReference type="InterPro" id="IPR052303">
    <property type="entry name" value="CEFIP"/>
</dbReference>
<feature type="region of interest" description="Disordered" evidence="1">
    <location>
        <begin position="776"/>
        <end position="821"/>
    </location>
</feature>
<feature type="region of interest" description="Disordered" evidence="1">
    <location>
        <begin position="1527"/>
        <end position="1557"/>
    </location>
</feature>
<protein>
    <submittedName>
        <fullName evidence="3">Chromosome 19 C10orf71 homolog</fullName>
    </submittedName>
</protein>
<feature type="region of interest" description="Disordered" evidence="1">
    <location>
        <begin position="1658"/>
        <end position="1677"/>
    </location>
</feature>
<dbReference type="GO" id="GO:0030018">
    <property type="term" value="C:Z disc"/>
    <property type="evidence" value="ECO:0007669"/>
    <property type="project" value="TreeGrafter"/>
</dbReference>
<feature type="compositionally biased region" description="Polar residues" evidence="1">
    <location>
        <begin position="1484"/>
        <end position="1506"/>
    </location>
</feature>
<feature type="compositionally biased region" description="Low complexity" evidence="1">
    <location>
        <begin position="1584"/>
        <end position="1599"/>
    </location>
</feature>
<dbReference type="STRING" id="205130.ENSMAMP00000003976"/>
<feature type="region of interest" description="Disordered" evidence="1">
    <location>
        <begin position="83"/>
        <end position="106"/>
    </location>
</feature>
<feature type="compositionally biased region" description="Polar residues" evidence="1">
    <location>
        <begin position="1785"/>
        <end position="1800"/>
    </location>
</feature>
<feature type="region of interest" description="Disordered" evidence="1">
    <location>
        <begin position="1584"/>
        <end position="1607"/>
    </location>
</feature>
<feature type="region of interest" description="Disordered" evidence="1">
    <location>
        <begin position="1876"/>
        <end position="1943"/>
    </location>
</feature>
<dbReference type="GeneID" id="113135692"/>
<evidence type="ECO:0000259" key="2">
    <source>
        <dbReference type="Pfam" id="PF15232"/>
    </source>
</evidence>
<accession>A0A3Q3L361</accession>
<feature type="region of interest" description="Disordered" evidence="1">
    <location>
        <begin position="542"/>
        <end position="570"/>
    </location>
</feature>
<evidence type="ECO:0000313" key="3">
    <source>
        <dbReference type="Ensembl" id="ENSMAMP00000003976.1"/>
    </source>
</evidence>
<feature type="region of interest" description="Disordered" evidence="1">
    <location>
        <begin position="631"/>
        <end position="698"/>
    </location>
</feature>
<feature type="compositionally biased region" description="Polar residues" evidence="1">
    <location>
        <begin position="1922"/>
        <end position="1943"/>
    </location>
</feature>
<feature type="compositionally biased region" description="Basic and acidic residues" evidence="1">
    <location>
        <begin position="659"/>
        <end position="683"/>
    </location>
</feature>
<feature type="compositionally biased region" description="Basic and acidic residues" evidence="1">
    <location>
        <begin position="1734"/>
        <end position="1784"/>
    </location>
</feature>
<feature type="region of interest" description="Disordered" evidence="1">
    <location>
        <begin position="260"/>
        <end position="319"/>
    </location>
</feature>
<feature type="region of interest" description="Disordered" evidence="1">
    <location>
        <begin position="1119"/>
        <end position="1138"/>
    </location>
</feature>
<keyword evidence="4" id="KW-1185">Reference proteome</keyword>
<dbReference type="GO" id="GO:0070886">
    <property type="term" value="P:positive regulation of calcineurin-NFAT signaling cascade"/>
    <property type="evidence" value="ECO:0007669"/>
    <property type="project" value="TreeGrafter"/>
</dbReference>
<feature type="domain" description="DUF4585" evidence="2">
    <location>
        <begin position="1952"/>
        <end position="2022"/>
    </location>
</feature>
<feature type="compositionally biased region" description="Basic and acidic residues" evidence="1">
    <location>
        <begin position="1468"/>
        <end position="1483"/>
    </location>
</feature>
<dbReference type="GeneTree" id="ENSGT00730000111333"/>
<feature type="compositionally biased region" description="Pro residues" evidence="1">
    <location>
        <begin position="276"/>
        <end position="293"/>
    </location>
</feature>
<feature type="compositionally biased region" description="Basic and acidic residues" evidence="1">
    <location>
        <begin position="1876"/>
        <end position="1888"/>
    </location>
</feature>
<organism evidence="3 4">
    <name type="scientific">Mastacembelus armatus</name>
    <name type="common">zig-zag eel</name>
    <dbReference type="NCBI Taxonomy" id="205130"/>
    <lineage>
        <taxon>Eukaryota</taxon>
        <taxon>Metazoa</taxon>
        <taxon>Chordata</taxon>
        <taxon>Craniata</taxon>
        <taxon>Vertebrata</taxon>
        <taxon>Euteleostomi</taxon>
        <taxon>Actinopterygii</taxon>
        <taxon>Neopterygii</taxon>
        <taxon>Teleostei</taxon>
        <taxon>Neoteleostei</taxon>
        <taxon>Acanthomorphata</taxon>
        <taxon>Anabantaria</taxon>
        <taxon>Synbranchiformes</taxon>
        <taxon>Mastacembelidae</taxon>
        <taxon>Mastacembelus</taxon>
    </lineage>
</organism>
<dbReference type="PANTHER" id="PTHR33775:SF2">
    <property type="entry name" value="CARDIAC-ENRICHED FHL2-INTERACTING PROTEIN"/>
    <property type="match status" value="1"/>
</dbReference>
<feature type="region of interest" description="Disordered" evidence="1">
    <location>
        <begin position="460"/>
        <end position="494"/>
    </location>
</feature>